<dbReference type="SMART" id="SM00924">
    <property type="entry name" value="MgtE_N"/>
    <property type="match status" value="1"/>
</dbReference>
<dbReference type="Pfam" id="PF03448">
    <property type="entry name" value="MgtE_N"/>
    <property type="match status" value="1"/>
</dbReference>
<evidence type="ECO:0000256" key="8">
    <source>
        <dbReference type="PROSITE-ProRule" id="PRU00703"/>
    </source>
</evidence>
<gene>
    <name evidence="11" type="primary">mgtE</name>
    <name evidence="11" type="ORF">DR864_06380</name>
</gene>
<evidence type="ECO:0000259" key="10">
    <source>
        <dbReference type="PROSITE" id="PS51371"/>
    </source>
</evidence>
<dbReference type="InterPro" id="IPR006669">
    <property type="entry name" value="MgtE_transporter"/>
</dbReference>
<keyword evidence="6 9" id="KW-1133">Transmembrane helix</keyword>
<keyword evidence="4 9" id="KW-0812">Transmembrane</keyword>
<dbReference type="InterPro" id="IPR046342">
    <property type="entry name" value="CBS_dom_sf"/>
</dbReference>
<evidence type="ECO:0000256" key="9">
    <source>
        <dbReference type="RuleBase" id="RU362011"/>
    </source>
</evidence>
<name>A0A344TFG1_9BACT</name>
<accession>A0A344TFG1</accession>
<dbReference type="InterPro" id="IPR036739">
    <property type="entry name" value="SLC41_membr_dom_sf"/>
</dbReference>
<feature type="domain" description="CBS" evidence="10">
    <location>
        <begin position="204"/>
        <end position="260"/>
    </location>
</feature>
<dbReference type="GO" id="GO:0046872">
    <property type="term" value="F:metal ion binding"/>
    <property type="evidence" value="ECO:0007669"/>
    <property type="project" value="UniProtKB-KW"/>
</dbReference>
<dbReference type="Pfam" id="PF00571">
    <property type="entry name" value="CBS"/>
    <property type="match status" value="2"/>
</dbReference>
<dbReference type="PROSITE" id="PS51371">
    <property type="entry name" value="CBS"/>
    <property type="match status" value="2"/>
</dbReference>
<comment type="subcellular location">
    <subcellularLocation>
        <location evidence="9">Cell membrane</location>
        <topology evidence="9">Multi-pass membrane protein</topology>
    </subcellularLocation>
    <subcellularLocation>
        <location evidence="1">Membrane</location>
        <topology evidence="1">Multi-pass membrane protein</topology>
    </subcellularLocation>
</comment>
<comment type="similarity">
    <text evidence="2 9">Belongs to the SLC41A transporter family.</text>
</comment>
<dbReference type="Gene3D" id="3.10.580.10">
    <property type="entry name" value="CBS-domain"/>
    <property type="match status" value="1"/>
</dbReference>
<feature type="transmembrane region" description="Helical" evidence="9">
    <location>
        <begin position="387"/>
        <end position="412"/>
    </location>
</feature>
<dbReference type="SUPFAM" id="SSF54631">
    <property type="entry name" value="CBS-domain pair"/>
    <property type="match status" value="1"/>
</dbReference>
<evidence type="ECO:0000313" key="11">
    <source>
        <dbReference type="EMBL" id="AXE17382.1"/>
    </source>
</evidence>
<evidence type="ECO:0000256" key="7">
    <source>
        <dbReference type="ARBA" id="ARBA00023136"/>
    </source>
</evidence>
<reference evidence="11 12" key="1">
    <citation type="submission" date="2018-07" db="EMBL/GenBank/DDBJ databases">
        <title>Genome sequencing of Runella.</title>
        <authorList>
            <person name="Baek M.-G."/>
            <person name="Yi H."/>
        </authorList>
    </citation>
    <scope>NUCLEOTIDE SEQUENCE [LARGE SCALE GENOMIC DNA]</scope>
    <source>
        <strain evidence="11 12">HYN0085</strain>
    </source>
</reference>
<dbReference type="OrthoDB" id="9790355at2"/>
<dbReference type="CDD" id="cd04606">
    <property type="entry name" value="CBS_pair_Mg_transporter"/>
    <property type="match status" value="1"/>
</dbReference>
<dbReference type="NCBIfam" id="TIGR00400">
    <property type="entry name" value="mgtE"/>
    <property type="match status" value="1"/>
</dbReference>
<evidence type="ECO:0000256" key="5">
    <source>
        <dbReference type="ARBA" id="ARBA00022842"/>
    </source>
</evidence>
<dbReference type="EMBL" id="CP030850">
    <property type="protein sequence ID" value="AXE17382.1"/>
    <property type="molecule type" value="Genomic_DNA"/>
</dbReference>
<evidence type="ECO:0000256" key="6">
    <source>
        <dbReference type="ARBA" id="ARBA00022989"/>
    </source>
</evidence>
<dbReference type="GO" id="GO:0005886">
    <property type="term" value="C:plasma membrane"/>
    <property type="evidence" value="ECO:0007669"/>
    <property type="project" value="UniProtKB-SubCell"/>
</dbReference>
<dbReference type="Proteomes" id="UP000251993">
    <property type="component" value="Chromosome"/>
</dbReference>
<evidence type="ECO:0000256" key="2">
    <source>
        <dbReference type="ARBA" id="ARBA00009749"/>
    </source>
</evidence>
<dbReference type="InterPro" id="IPR038076">
    <property type="entry name" value="MgtE_N_sf"/>
</dbReference>
<dbReference type="SMART" id="SM00116">
    <property type="entry name" value="CBS"/>
    <property type="match status" value="2"/>
</dbReference>
<evidence type="ECO:0000256" key="3">
    <source>
        <dbReference type="ARBA" id="ARBA00022448"/>
    </source>
</evidence>
<keyword evidence="9" id="KW-0479">Metal-binding</keyword>
<feature type="transmembrane region" description="Helical" evidence="9">
    <location>
        <begin position="359"/>
        <end position="380"/>
    </location>
</feature>
<proteinExistence type="inferred from homology"/>
<keyword evidence="8" id="KW-0129">CBS domain</keyword>
<keyword evidence="3 9" id="KW-0813">Transport</keyword>
<dbReference type="RefSeq" id="WP_114066168.1">
    <property type="nucleotide sequence ID" value="NZ_CP030850.1"/>
</dbReference>
<evidence type="ECO:0000256" key="1">
    <source>
        <dbReference type="ARBA" id="ARBA00004141"/>
    </source>
</evidence>
<evidence type="ECO:0000256" key="4">
    <source>
        <dbReference type="ARBA" id="ARBA00022692"/>
    </source>
</evidence>
<keyword evidence="5 9" id="KW-0460">Magnesium</keyword>
<dbReference type="SUPFAM" id="SSF161093">
    <property type="entry name" value="MgtE membrane domain-like"/>
    <property type="match status" value="1"/>
</dbReference>
<feature type="transmembrane region" description="Helical" evidence="9">
    <location>
        <begin position="313"/>
        <end position="339"/>
    </location>
</feature>
<dbReference type="PANTHER" id="PTHR43773">
    <property type="entry name" value="MAGNESIUM TRANSPORTER MGTE"/>
    <property type="match status" value="1"/>
</dbReference>
<keyword evidence="7 9" id="KW-0472">Membrane</keyword>
<dbReference type="Pfam" id="PF01769">
    <property type="entry name" value="MgtE"/>
    <property type="match status" value="1"/>
</dbReference>
<dbReference type="SUPFAM" id="SSF158791">
    <property type="entry name" value="MgtE N-terminal domain-like"/>
    <property type="match status" value="1"/>
</dbReference>
<dbReference type="GO" id="GO:0015095">
    <property type="term" value="F:magnesium ion transmembrane transporter activity"/>
    <property type="evidence" value="ECO:0007669"/>
    <property type="project" value="UniProtKB-UniRule"/>
</dbReference>
<comment type="subunit">
    <text evidence="9">Homodimer.</text>
</comment>
<feature type="transmembrane region" description="Helical" evidence="9">
    <location>
        <begin position="424"/>
        <end position="447"/>
    </location>
</feature>
<evidence type="ECO:0000313" key="12">
    <source>
        <dbReference type="Proteomes" id="UP000251993"/>
    </source>
</evidence>
<feature type="transmembrane region" description="Helical" evidence="9">
    <location>
        <begin position="286"/>
        <end position="306"/>
    </location>
</feature>
<keyword evidence="12" id="KW-1185">Reference proteome</keyword>
<comment type="function">
    <text evidence="9">Acts as a magnesium transporter.</text>
</comment>
<dbReference type="Gene3D" id="1.10.357.20">
    <property type="entry name" value="SLC41 divalent cation transporters, integral membrane domain"/>
    <property type="match status" value="1"/>
</dbReference>
<dbReference type="AlphaFoldDB" id="A0A344TFG1"/>
<dbReference type="InterPro" id="IPR006667">
    <property type="entry name" value="SLC41_membr_dom"/>
</dbReference>
<protein>
    <recommendedName>
        <fullName evidence="9">Magnesium transporter MgtE</fullName>
    </recommendedName>
</protein>
<organism evidence="11 12">
    <name type="scientific">Runella rosea</name>
    <dbReference type="NCBI Taxonomy" id="2259595"/>
    <lineage>
        <taxon>Bacteria</taxon>
        <taxon>Pseudomonadati</taxon>
        <taxon>Bacteroidota</taxon>
        <taxon>Cytophagia</taxon>
        <taxon>Cytophagales</taxon>
        <taxon>Spirosomataceae</taxon>
        <taxon>Runella</taxon>
    </lineage>
</organism>
<dbReference type="PANTHER" id="PTHR43773:SF1">
    <property type="entry name" value="MAGNESIUM TRANSPORTER MGTE"/>
    <property type="match status" value="1"/>
</dbReference>
<dbReference type="InterPro" id="IPR006668">
    <property type="entry name" value="Mg_transptr_MgtE_intracell_dom"/>
</dbReference>
<dbReference type="InterPro" id="IPR000644">
    <property type="entry name" value="CBS_dom"/>
</dbReference>
<feature type="domain" description="CBS" evidence="10">
    <location>
        <begin position="140"/>
        <end position="203"/>
    </location>
</feature>
<dbReference type="Gene3D" id="1.25.60.10">
    <property type="entry name" value="MgtE N-terminal domain-like"/>
    <property type="match status" value="1"/>
</dbReference>
<sequence length="449" mass="50281">MTFELTKEYLEEIEKAVEAHDEKYLRAAMEELYPADISSILYELDTEPAHYLFSLLTTEIGAEILANIDEDDRRRFLQDFSSVEIARYIEVFDSDDAVDLLKEQPIQIREEVIGLLQDREQARFIIDLLPYDEDVAGGLMQKELVKANANWTVNECIEEIRKQAEDVEKVYAVYVVDDEQTLLGLISLKNLVLARKNTKIGNIFDEDIHYVETYRPVEEVTEIMQRYDLEAIPVVNVQKRLLGRITIDDILDVVTEKAEEDIQAISGITGEVEEDDSLWDQVKARLPWLIVGVIGSLMAATVIRFFEGELTKIAALAMFIPIMGSTGGNVGIQTASLIVQALADKTGLEISWKERLLKIVAIASLNGLIIGILAGVYVLIFSETQLFWVVSLSLLAVVLLASFMGTVTPLILNRFGINPAVASGPFITTANDLVGIGTYFMIAHFLLKI</sequence>
<keyword evidence="9" id="KW-1003">Cell membrane</keyword>
<dbReference type="KEGG" id="run:DR864_06380"/>